<reference evidence="2 3" key="1">
    <citation type="submission" date="2020-08" db="EMBL/GenBank/DDBJ databases">
        <title>Genomic Encyclopedia of Type Strains, Phase IV (KMG-IV): sequencing the most valuable type-strain genomes for metagenomic binning, comparative biology and taxonomic classification.</title>
        <authorList>
            <person name="Goeker M."/>
        </authorList>
    </citation>
    <scope>NUCLEOTIDE SEQUENCE [LARGE SCALE GENOMIC DNA]</scope>
    <source>
        <strain evidence="2 3">DSM 100211</strain>
    </source>
</reference>
<evidence type="ECO:0000313" key="3">
    <source>
        <dbReference type="Proteomes" id="UP000574761"/>
    </source>
</evidence>
<dbReference type="AlphaFoldDB" id="A0A7W6D154"/>
<gene>
    <name evidence="2" type="ORF">GGQ64_000002</name>
</gene>
<dbReference type="Proteomes" id="UP000574761">
    <property type="component" value="Unassembled WGS sequence"/>
</dbReference>
<proteinExistence type="predicted"/>
<dbReference type="PANTHER" id="PTHR42663">
    <property type="entry name" value="HYDROLASE C777.06C-RELATED-RELATED"/>
    <property type="match status" value="1"/>
</dbReference>
<dbReference type="InterPro" id="IPR036866">
    <property type="entry name" value="RibonucZ/Hydroxyglut_hydro"/>
</dbReference>
<evidence type="ECO:0000259" key="1">
    <source>
        <dbReference type="SMART" id="SM00849"/>
    </source>
</evidence>
<sequence length="281" mass="31003">MVGYRRRFTILGCGSSPGTPRITGDWGACDRNNPKNRRTRAALLVEQIGPDGTTAVVIDTGPDFREQMIAAKVDHIDAVLYTHPHADHIHGIDDIRGYVIHGGQMPIWADRPTMDRIREGFSYCLETPEGGFYPPIVSANLIEPLDRPVVIGGAGGDIRFQPLLQVHGAIHSLGFRVGGFAYCTDVSGFPDETVARLSGLEFLVIDALQYRPHVSHLSLGQALDWITRLEPRRAALTHMHVPLDYETVMSETPDHVEPAYDQMAIEFDVTEEVETLAGGRV</sequence>
<dbReference type="PANTHER" id="PTHR42663:SF6">
    <property type="entry name" value="HYDROLASE C777.06C-RELATED"/>
    <property type="match status" value="1"/>
</dbReference>
<accession>A0A7W6D154</accession>
<dbReference type="InterPro" id="IPR001279">
    <property type="entry name" value="Metallo-B-lactamas"/>
</dbReference>
<evidence type="ECO:0000313" key="2">
    <source>
        <dbReference type="EMBL" id="MBB3974826.1"/>
    </source>
</evidence>
<dbReference type="SMART" id="SM00849">
    <property type="entry name" value="Lactamase_B"/>
    <property type="match status" value="1"/>
</dbReference>
<dbReference type="RefSeq" id="WP_183797610.1">
    <property type="nucleotide sequence ID" value="NZ_JACIEE010000001.1"/>
</dbReference>
<dbReference type="EC" id="3.1.4.55" evidence="2"/>
<dbReference type="SUPFAM" id="SSF56281">
    <property type="entry name" value="Metallo-hydrolase/oxidoreductase"/>
    <property type="match status" value="1"/>
</dbReference>
<name>A0A7W6D154_9HYPH</name>
<dbReference type="GO" id="GO:0103043">
    <property type="term" value="F:phosphoribosyl 1,2-cyclic phosphate phosphodiesterase activity"/>
    <property type="evidence" value="ECO:0007669"/>
    <property type="project" value="UniProtKB-EC"/>
</dbReference>
<dbReference type="CDD" id="cd16279">
    <property type="entry name" value="metallo-hydrolase-like_MBL-fold"/>
    <property type="match status" value="1"/>
</dbReference>
<feature type="domain" description="Metallo-beta-lactamase" evidence="1">
    <location>
        <begin position="39"/>
        <end position="238"/>
    </location>
</feature>
<keyword evidence="3" id="KW-1185">Reference proteome</keyword>
<dbReference type="Gene3D" id="3.60.15.10">
    <property type="entry name" value="Ribonuclease Z/Hydroxyacylglutathione hydrolase-like"/>
    <property type="match status" value="1"/>
</dbReference>
<protein>
    <submittedName>
        <fullName evidence="2">Phosphoribosyl 1,2-cyclic phosphate phosphodiesterase</fullName>
        <ecNumber evidence="2">3.1.4.55</ecNumber>
    </submittedName>
</protein>
<dbReference type="EMBL" id="JACIEE010000001">
    <property type="protein sequence ID" value="MBB3974826.1"/>
    <property type="molecule type" value="Genomic_DNA"/>
</dbReference>
<comment type="caution">
    <text evidence="2">The sequence shown here is derived from an EMBL/GenBank/DDBJ whole genome shotgun (WGS) entry which is preliminary data.</text>
</comment>
<keyword evidence="2" id="KW-0378">Hydrolase</keyword>
<dbReference type="Pfam" id="PF12706">
    <property type="entry name" value="Lactamase_B_2"/>
    <property type="match status" value="1"/>
</dbReference>
<organism evidence="2 3">
    <name type="scientific">Mycoplana azooxidifex</name>
    <dbReference type="NCBI Taxonomy" id="1636188"/>
    <lineage>
        <taxon>Bacteria</taxon>
        <taxon>Pseudomonadati</taxon>
        <taxon>Pseudomonadota</taxon>
        <taxon>Alphaproteobacteria</taxon>
        <taxon>Hyphomicrobiales</taxon>
        <taxon>Rhizobiaceae</taxon>
        <taxon>Mycoplana</taxon>
    </lineage>
</organism>